<accession>A0A9N7VMP7</accession>
<dbReference type="AlphaFoldDB" id="A0A9N7VMP7"/>
<dbReference type="Pfam" id="PF23086">
    <property type="entry name" value="Tudor_Coilin"/>
    <property type="match status" value="1"/>
</dbReference>
<dbReference type="PANTHER" id="PTHR15197">
    <property type="entry name" value="COILIN P80"/>
    <property type="match status" value="1"/>
</dbReference>
<feature type="domain" description="Coilin tudor" evidence="2">
    <location>
        <begin position="139"/>
        <end position="224"/>
    </location>
</feature>
<evidence type="ECO:0000313" key="4">
    <source>
        <dbReference type="Proteomes" id="UP001153269"/>
    </source>
</evidence>
<proteinExistence type="predicted"/>
<name>A0A9N7VMP7_PLEPL</name>
<keyword evidence="4" id="KW-1185">Reference proteome</keyword>
<dbReference type="GO" id="GO:0000387">
    <property type="term" value="P:spliceosomal snRNP assembly"/>
    <property type="evidence" value="ECO:0007669"/>
    <property type="project" value="TreeGrafter"/>
</dbReference>
<comment type="caution">
    <text evidence="3">The sequence shown here is derived from an EMBL/GenBank/DDBJ whole genome shotgun (WGS) entry which is preliminary data.</text>
</comment>
<feature type="region of interest" description="Disordered" evidence="1">
    <location>
        <begin position="1"/>
        <end position="72"/>
    </location>
</feature>
<sequence length="245" mass="26262">MDSSSDEGPSVKKVPAKNKTLTPSSPKSRINDTSKSHPASSTLRSTNCAKTGSPARPPVGKVAEPRSSDGEEEIELVIRKPMLPPGFGVGVCSHLGEAPPVEEAVVGIMGQGKGEPSYQTDSLSNKSVVIQNGVEPGPKQDYSSLPLLAAPPQVGQRIAFKLLELGENYAPEISEYKEGKIVSFDLTTKQIELQLLHASQAPVEPGKFDLVYQNADGSESVEYAVSRGAWVTERWDSLLEPRLII</sequence>
<feature type="compositionally biased region" description="Polar residues" evidence="1">
    <location>
        <begin position="36"/>
        <end position="50"/>
    </location>
</feature>
<dbReference type="Proteomes" id="UP001153269">
    <property type="component" value="Unassembled WGS sequence"/>
</dbReference>
<organism evidence="3 4">
    <name type="scientific">Pleuronectes platessa</name>
    <name type="common">European plaice</name>
    <dbReference type="NCBI Taxonomy" id="8262"/>
    <lineage>
        <taxon>Eukaryota</taxon>
        <taxon>Metazoa</taxon>
        <taxon>Chordata</taxon>
        <taxon>Craniata</taxon>
        <taxon>Vertebrata</taxon>
        <taxon>Euteleostomi</taxon>
        <taxon>Actinopterygii</taxon>
        <taxon>Neopterygii</taxon>
        <taxon>Teleostei</taxon>
        <taxon>Neoteleostei</taxon>
        <taxon>Acanthomorphata</taxon>
        <taxon>Carangaria</taxon>
        <taxon>Pleuronectiformes</taxon>
        <taxon>Pleuronectoidei</taxon>
        <taxon>Pleuronectidae</taxon>
        <taxon>Pleuronectes</taxon>
    </lineage>
</organism>
<dbReference type="EMBL" id="CADEAL010004114">
    <property type="protein sequence ID" value="CAB1452082.1"/>
    <property type="molecule type" value="Genomic_DNA"/>
</dbReference>
<dbReference type="PANTHER" id="PTHR15197:SF0">
    <property type="entry name" value="COILIN"/>
    <property type="match status" value="1"/>
</dbReference>
<dbReference type="InterPro" id="IPR056398">
    <property type="entry name" value="Tudor_Coilin"/>
</dbReference>
<dbReference type="GO" id="GO:0030620">
    <property type="term" value="F:U2 snRNA binding"/>
    <property type="evidence" value="ECO:0007669"/>
    <property type="project" value="TreeGrafter"/>
</dbReference>
<dbReference type="InterPro" id="IPR024822">
    <property type="entry name" value="Coilin"/>
</dbReference>
<evidence type="ECO:0000313" key="3">
    <source>
        <dbReference type="EMBL" id="CAB1452082.1"/>
    </source>
</evidence>
<reference evidence="3" key="1">
    <citation type="submission" date="2020-03" db="EMBL/GenBank/DDBJ databases">
        <authorList>
            <person name="Weist P."/>
        </authorList>
    </citation>
    <scope>NUCLEOTIDE SEQUENCE</scope>
</reference>
<evidence type="ECO:0000259" key="2">
    <source>
        <dbReference type="Pfam" id="PF23086"/>
    </source>
</evidence>
<feature type="compositionally biased region" description="Polar residues" evidence="1">
    <location>
        <begin position="19"/>
        <end position="28"/>
    </location>
</feature>
<protein>
    <recommendedName>
        <fullName evidence="2">Coilin tudor domain-containing protein</fullName>
    </recommendedName>
</protein>
<dbReference type="GO" id="GO:0015030">
    <property type="term" value="C:Cajal body"/>
    <property type="evidence" value="ECO:0007669"/>
    <property type="project" value="TreeGrafter"/>
</dbReference>
<dbReference type="GO" id="GO:0030619">
    <property type="term" value="F:U1 snRNA binding"/>
    <property type="evidence" value="ECO:0007669"/>
    <property type="project" value="TreeGrafter"/>
</dbReference>
<gene>
    <name evidence="3" type="ORF">PLEPLA_LOCUS39821</name>
</gene>
<evidence type="ECO:0000256" key="1">
    <source>
        <dbReference type="SAM" id="MobiDB-lite"/>
    </source>
</evidence>